<evidence type="ECO:0000313" key="2">
    <source>
        <dbReference type="Proteomes" id="UP000019812"/>
    </source>
</evidence>
<protein>
    <submittedName>
        <fullName evidence="1">Uncharacterized protein</fullName>
    </submittedName>
</protein>
<proteinExistence type="predicted"/>
<dbReference type="Proteomes" id="UP000019812">
    <property type="component" value="Unassembled WGS sequence"/>
</dbReference>
<dbReference type="AlphaFoldDB" id="A0A084XWS3"/>
<reference evidence="1 2" key="1">
    <citation type="submission" date="2014-07" db="EMBL/GenBank/DDBJ databases">
        <title>Expanding our view of genomic diversity in Candidatus Accumulibacter clades.</title>
        <authorList>
            <person name="Skennerton C.T."/>
            <person name="Barr J.J."/>
            <person name="Slater F.R."/>
            <person name="Bond P.L."/>
            <person name="Tyson G.W."/>
        </authorList>
    </citation>
    <scope>NUCLEOTIDE SEQUENCE [LARGE SCALE GENOMIC DNA]</scope>
    <source>
        <strain evidence="2">SK-01</strain>
    </source>
</reference>
<name>A0A084XWS3_9PROT</name>
<organism evidence="1 2">
    <name type="scientific">Candidatus Accumulibacter vicinus</name>
    <dbReference type="NCBI Taxonomy" id="2954382"/>
    <lineage>
        <taxon>Bacteria</taxon>
        <taxon>Pseudomonadati</taxon>
        <taxon>Pseudomonadota</taxon>
        <taxon>Betaproteobacteria</taxon>
        <taxon>Candidatus Accumulibacter</taxon>
    </lineage>
</organism>
<gene>
    <name evidence="1" type="ORF">CAPSK01_003856</name>
</gene>
<comment type="caution">
    <text evidence="1">The sequence shown here is derived from an EMBL/GenBank/DDBJ whole genome shotgun (WGS) entry which is preliminary data.</text>
</comment>
<accession>A0A084XWS3</accession>
<sequence length="218" mass="24121">MPLDRVAGRQDQRQPALAKRLAQFAPAPFIPQLVVATGRRQQHPQTIATEPAGVDRRRRNPVVERQVERVVESSSGQPAIALHRMHIAWNDEGLVIKARGQGFTRGFSGVTAMPALCLPGNQCAFQQALRIEHDVVRLAMDESPEIAQFTPGGEPAGIPAPTSEGHRDDLVDRWMQTGNVGKGLLDAPVDQRFGKDMTQIAEHRQVVNYVTERRGLYQ</sequence>
<evidence type="ECO:0000313" key="1">
    <source>
        <dbReference type="EMBL" id="KFB66917.1"/>
    </source>
</evidence>
<dbReference type="EMBL" id="JDSS02000037">
    <property type="protein sequence ID" value="KFB66917.1"/>
    <property type="molecule type" value="Genomic_DNA"/>
</dbReference>